<dbReference type="InterPro" id="IPR002559">
    <property type="entry name" value="Transposase_11"/>
</dbReference>
<comment type="caution">
    <text evidence="4">The sequence shown here is derived from an EMBL/GenBank/DDBJ whole genome shotgun (WGS) entry which is preliminary data.</text>
</comment>
<dbReference type="InterPro" id="IPR008490">
    <property type="entry name" value="Transposase_InsH_N"/>
</dbReference>
<feature type="region of interest" description="Disordered" evidence="1">
    <location>
        <begin position="174"/>
        <end position="195"/>
    </location>
</feature>
<dbReference type="AlphaFoldDB" id="A0A5J5IIF0"/>
<name>A0A5J5IIF0_9BACT</name>
<sequence>MQKFKPQNNTQYFLLPPSVEDFIKEDHLARLIDEVVDNIDTSAIENSYSYLGQKSYHPKLLLKLLFYGYAIGIRSGRKIAAACESDVAFMFLACMYKPDFRTINDFRKNNTDIVQHLFIEVLKLCQAMNMVNIGTLVIDSTKVRANASSRLSKTKEQYEQWLQNIEQKAKEVMEQAEATDKEEDKKYGDSRGDELPKEINTKEKLKNKIKEALNQVREDSDRINLTDNDAKVIRGAGNLRTNYNCQTSTTTNGIIVSAYVTNAASDKEHLLPVIQQAESNTQQKTNTILADSGYASYDNYEQLNELDKTILVPDQEKEMEPIKAALNPFHHNHFVYDEKITSSFAPKEKH</sequence>
<dbReference type="GO" id="GO:0003677">
    <property type="term" value="F:DNA binding"/>
    <property type="evidence" value="ECO:0007669"/>
    <property type="project" value="InterPro"/>
</dbReference>
<dbReference type="Pfam" id="PF05598">
    <property type="entry name" value="DUF772"/>
    <property type="match status" value="1"/>
</dbReference>
<evidence type="ECO:0000256" key="1">
    <source>
        <dbReference type="SAM" id="MobiDB-lite"/>
    </source>
</evidence>
<dbReference type="GO" id="GO:0004803">
    <property type="term" value="F:transposase activity"/>
    <property type="evidence" value="ECO:0007669"/>
    <property type="project" value="InterPro"/>
</dbReference>
<dbReference type="Proteomes" id="UP000326903">
    <property type="component" value="Unassembled WGS sequence"/>
</dbReference>
<proteinExistence type="predicted"/>
<evidence type="ECO:0000313" key="4">
    <source>
        <dbReference type="EMBL" id="KAA9040800.1"/>
    </source>
</evidence>
<dbReference type="RefSeq" id="WP_150412888.1">
    <property type="nucleotide sequence ID" value="NZ_VYQF01000001.1"/>
</dbReference>
<feature type="domain" description="Transposase IS4-like" evidence="2">
    <location>
        <begin position="226"/>
        <end position="312"/>
    </location>
</feature>
<dbReference type="PANTHER" id="PTHR33408:SF2">
    <property type="entry name" value="TRANSPOSASE DDE DOMAIN-CONTAINING PROTEIN"/>
    <property type="match status" value="1"/>
</dbReference>
<keyword evidence="5" id="KW-1185">Reference proteome</keyword>
<gene>
    <name evidence="4" type="ORF">FW778_01800</name>
</gene>
<accession>A0A5J5IIF0</accession>
<dbReference type="EMBL" id="VYQF01000001">
    <property type="protein sequence ID" value="KAA9040800.1"/>
    <property type="molecule type" value="Genomic_DNA"/>
</dbReference>
<evidence type="ECO:0000313" key="5">
    <source>
        <dbReference type="Proteomes" id="UP000326903"/>
    </source>
</evidence>
<dbReference type="Pfam" id="PF01609">
    <property type="entry name" value="DDE_Tnp_1"/>
    <property type="match status" value="1"/>
</dbReference>
<organism evidence="4 5">
    <name type="scientific">Ginsengibacter hankyongi</name>
    <dbReference type="NCBI Taxonomy" id="2607284"/>
    <lineage>
        <taxon>Bacteria</taxon>
        <taxon>Pseudomonadati</taxon>
        <taxon>Bacteroidota</taxon>
        <taxon>Chitinophagia</taxon>
        <taxon>Chitinophagales</taxon>
        <taxon>Chitinophagaceae</taxon>
        <taxon>Ginsengibacter</taxon>
    </lineage>
</organism>
<dbReference type="PANTHER" id="PTHR33408">
    <property type="entry name" value="TRANSPOSASE"/>
    <property type="match status" value="1"/>
</dbReference>
<protein>
    <submittedName>
        <fullName evidence="4">Transposase</fullName>
    </submittedName>
</protein>
<reference evidence="4 5" key="1">
    <citation type="submission" date="2019-09" db="EMBL/GenBank/DDBJ databases">
        <title>Draft genome sequence of Ginsengibacter sp. BR5-29.</title>
        <authorList>
            <person name="Im W.-T."/>
        </authorList>
    </citation>
    <scope>NUCLEOTIDE SEQUENCE [LARGE SCALE GENOMIC DNA]</scope>
    <source>
        <strain evidence="4 5">BR5-29</strain>
    </source>
</reference>
<dbReference type="GO" id="GO:0006313">
    <property type="term" value="P:DNA transposition"/>
    <property type="evidence" value="ECO:0007669"/>
    <property type="project" value="InterPro"/>
</dbReference>
<evidence type="ECO:0000259" key="2">
    <source>
        <dbReference type="Pfam" id="PF01609"/>
    </source>
</evidence>
<feature type="domain" description="Transposase InsH N-terminal" evidence="3">
    <location>
        <begin position="18"/>
        <end position="108"/>
    </location>
</feature>
<evidence type="ECO:0000259" key="3">
    <source>
        <dbReference type="Pfam" id="PF05598"/>
    </source>
</evidence>